<feature type="domain" description="DUF4378" evidence="3">
    <location>
        <begin position="771"/>
        <end position="930"/>
    </location>
</feature>
<accession>A0A8K0J0S5</accession>
<evidence type="ECO:0008006" key="6">
    <source>
        <dbReference type="Google" id="ProtNLM"/>
    </source>
</evidence>
<dbReference type="EMBL" id="CM017887">
    <property type="protein sequence ID" value="KAG1371697.1"/>
    <property type="molecule type" value="Genomic_DNA"/>
</dbReference>
<dbReference type="PANTHER" id="PTHR47071:SF9">
    <property type="entry name" value="TRM32-LIKE PROTEIN (DUF3741)"/>
    <property type="match status" value="1"/>
</dbReference>
<dbReference type="PANTHER" id="PTHR47071">
    <property type="entry name" value="PROTEIN TRM32"/>
    <property type="match status" value="1"/>
</dbReference>
<dbReference type="AlphaFoldDB" id="A0A8K0J0S5"/>
<name>A0A8K0J0S5_COCNU</name>
<feature type="region of interest" description="Disordered" evidence="1">
    <location>
        <begin position="361"/>
        <end position="381"/>
    </location>
</feature>
<dbReference type="Proteomes" id="UP000797356">
    <property type="component" value="Chromosome 16"/>
</dbReference>
<evidence type="ECO:0000259" key="2">
    <source>
        <dbReference type="Pfam" id="PF12552"/>
    </source>
</evidence>
<dbReference type="Pfam" id="PF12552">
    <property type="entry name" value="DUF3741"/>
    <property type="match status" value="1"/>
</dbReference>
<dbReference type="InterPro" id="IPR022212">
    <property type="entry name" value="DUF3741"/>
</dbReference>
<feature type="domain" description="DUF3741" evidence="2">
    <location>
        <begin position="240"/>
        <end position="265"/>
    </location>
</feature>
<dbReference type="InterPro" id="IPR025486">
    <property type="entry name" value="DUF4378"/>
</dbReference>
<keyword evidence="5" id="KW-1185">Reference proteome</keyword>
<dbReference type="OrthoDB" id="758104at2759"/>
<organism evidence="4 5">
    <name type="scientific">Cocos nucifera</name>
    <name type="common">Coconut palm</name>
    <dbReference type="NCBI Taxonomy" id="13894"/>
    <lineage>
        <taxon>Eukaryota</taxon>
        <taxon>Viridiplantae</taxon>
        <taxon>Streptophyta</taxon>
        <taxon>Embryophyta</taxon>
        <taxon>Tracheophyta</taxon>
        <taxon>Spermatophyta</taxon>
        <taxon>Magnoliopsida</taxon>
        <taxon>Liliopsida</taxon>
        <taxon>Arecaceae</taxon>
        <taxon>Arecoideae</taxon>
        <taxon>Cocoseae</taxon>
        <taxon>Attaleinae</taxon>
        <taxon>Cocos</taxon>
    </lineage>
</organism>
<sequence>MAKRLQHQNSTVAFEKKYPGCMSSFFHFFDFHQRVRIRKMLTDRCDGDGQRYAGTKTLKSCAPITGEKHDILESETNFLIGNKGNTMKRRPRKGRMRALFSTISARRQDQKRGMLHVTPQLLRTISIHHLECNDYVLPDEETSDNEISTVYFNSHESDSSAAREHVPRLAGGPDGHTFAKTSEACRAMNTLNHVDYNLVDELGDHSVEEQARLGVKLNDAKDSLSKQQHADVKGLRRDVSRDFINMLELLRTNRELFFKILKDQNFFWETFLQRHHSSGMKKVLTKSGSFPGAGLSGRKAGPSRLNSKWKESEFFVDQEMNSQLGNTPSISSTISADAIASNAGVKVDILKSESASMDVSGVGSCSEILPGSTREPKSRRDHETTLYHFKDLKHRLKDVINKNMKRSHRISMDRVLHKVPYGQKVTEDVMKEQLRRSASARCDRESRRDTIVTSGNRYPHQSIQRSHSLTESLNRYSLLLESISLKEPKSLPESLKSSHEDSGLQNNKTPKTFGRIFSNPECFRLHSFNKDVQSEVFHEAPSSKVSAGGLLHRDAAVKMHNSLGPESVETFVHEKQIKESDTFTEHSIDIHGSEITDGGLDHSLLMNEHGQNEINRVSCPTKEDGSHIPLHEQEIGNSRQPVLVSEHDQNEIQEISDLREKNAGHISLHEQESGTEMVPTDKRSSISVLDSFLEDDPVTPAKYLTLEDPELEPRSLYCKEPDDSPTAENPLDADVSNVVEIVESSSDKIEMGGLTHVDAFHIQVDQQDEAEFNYVRTVLKKSGFAREEFLGTYYSPYQQADPLPLGEVDGWPNELDIATYNHDMSLDRELLLDLIHEVLLEIYETCFASSPWLSCFCSQIKPLPVGHHVLREVWGKISRHLSSQKQLNSSFESIVARDFSKNDGWLNLQWDAECAGMELDGLILDKLLDELILEFGDILNPQFVSS</sequence>
<comment type="caution">
    <text evidence="4">The sequence shown here is derived from an EMBL/GenBank/DDBJ whole genome shotgun (WGS) entry which is preliminary data.</text>
</comment>
<protein>
    <recommendedName>
        <fullName evidence="6">DUF4378 domain-containing protein</fullName>
    </recommendedName>
</protein>
<proteinExistence type="predicted"/>
<dbReference type="InterPro" id="IPR044257">
    <property type="entry name" value="TRM32-like"/>
</dbReference>
<dbReference type="Pfam" id="PF14309">
    <property type="entry name" value="DUF4378"/>
    <property type="match status" value="1"/>
</dbReference>
<feature type="region of interest" description="Disordered" evidence="1">
    <location>
        <begin position="489"/>
        <end position="511"/>
    </location>
</feature>
<gene>
    <name evidence="4" type="ORF">COCNU_16G007910</name>
</gene>
<reference evidence="4" key="2">
    <citation type="submission" date="2019-07" db="EMBL/GenBank/DDBJ databases">
        <authorList>
            <person name="Yang Y."/>
            <person name="Bocs S."/>
            <person name="Baudouin L."/>
        </authorList>
    </citation>
    <scope>NUCLEOTIDE SEQUENCE</scope>
    <source>
        <tissue evidence="4">Spear leaf of Hainan Tall coconut</tissue>
    </source>
</reference>
<evidence type="ECO:0000313" key="4">
    <source>
        <dbReference type="EMBL" id="KAG1371697.1"/>
    </source>
</evidence>
<reference evidence="4" key="1">
    <citation type="journal article" date="2017" name="Gigascience">
        <title>The genome draft of coconut (Cocos nucifera).</title>
        <authorList>
            <person name="Xiao Y."/>
            <person name="Xu P."/>
            <person name="Fan H."/>
            <person name="Baudouin L."/>
            <person name="Xia W."/>
            <person name="Bocs S."/>
            <person name="Xu J."/>
            <person name="Li Q."/>
            <person name="Guo A."/>
            <person name="Zhou L."/>
            <person name="Li J."/>
            <person name="Wu Y."/>
            <person name="Ma Z."/>
            <person name="Armero A."/>
            <person name="Issali A.E."/>
            <person name="Liu N."/>
            <person name="Peng M."/>
            <person name="Yang Y."/>
        </authorList>
    </citation>
    <scope>NUCLEOTIDE SEQUENCE</scope>
    <source>
        <tissue evidence="4">Spear leaf of Hainan Tall coconut</tissue>
    </source>
</reference>
<evidence type="ECO:0000259" key="3">
    <source>
        <dbReference type="Pfam" id="PF14309"/>
    </source>
</evidence>
<evidence type="ECO:0000313" key="5">
    <source>
        <dbReference type="Proteomes" id="UP000797356"/>
    </source>
</evidence>
<feature type="compositionally biased region" description="Basic and acidic residues" evidence="1">
    <location>
        <begin position="489"/>
        <end position="502"/>
    </location>
</feature>
<evidence type="ECO:0000256" key="1">
    <source>
        <dbReference type="SAM" id="MobiDB-lite"/>
    </source>
</evidence>